<feature type="region of interest" description="Disordered" evidence="1">
    <location>
        <begin position="69"/>
        <end position="88"/>
    </location>
</feature>
<evidence type="ECO:0000256" key="1">
    <source>
        <dbReference type="SAM" id="MobiDB-lite"/>
    </source>
</evidence>
<evidence type="ECO:0000313" key="3">
    <source>
        <dbReference type="Proteomes" id="UP001215598"/>
    </source>
</evidence>
<reference evidence="2" key="1">
    <citation type="submission" date="2023-03" db="EMBL/GenBank/DDBJ databases">
        <title>Massive genome expansion in bonnet fungi (Mycena s.s.) driven by repeated elements and novel gene families across ecological guilds.</title>
        <authorList>
            <consortium name="Lawrence Berkeley National Laboratory"/>
            <person name="Harder C.B."/>
            <person name="Miyauchi S."/>
            <person name="Viragh M."/>
            <person name="Kuo A."/>
            <person name="Thoen E."/>
            <person name="Andreopoulos B."/>
            <person name="Lu D."/>
            <person name="Skrede I."/>
            <person name="Drula E."/>
            <person name="Henrissat B."/>
            <person name="Morin E."/>
            <person name="Kohler A."/>
            <person name="Barry K."/>
            <person name="LaButti K."/>
            <person name="Morin E."/>
            <person name="Salamov A."/>
            <person name="Lipzen A."/>
            <person name="Mereny Z."/>
            <person name="Hegedus B."/>
            <person name="Baldrian P."/>
            <person name="Stursova M."/>
            <person name="Weitz H."/>
            <person name="Taylor A."/>
            <person name="Grigoriev I.V."/>
            <person name="Nagy L.G."/>
            <person name="Martin F."/>
            <person name="Kauserud H."/>
        </authorList>
    </citation>
    <scope>NUCLEOTIDE SEQUENCE</scope>
    <source>
        <strain evidence="2">CBHHK182m</strain>
    </source>
</reference>
<name>A0AAD7DHZ6_9AGAR</name>
<organism evidence="2 3">
    <name type="scientific">Mycena metata</name>
    <dbReference type="NCBI Taxonomy" id="1033252"/>
    <lineage>
        <taxon>Eukaryota</taxon>
        <taxon>Fungi</taxon>
        <taxon>Dikarya</taxon>
        <taxon>Basidiomycota</taxon>
        <taxon>Agaricomycotina</taxon>
        <taxon>Agaricomycetes</taxon>
        <taxon>Agaricomycetidae</taxon>
        <taxon>Agaricales</taxon>
        <taxon>Marasmiineae</taxon>
        <taxon>Mycenaceae</taxon>
        <taxon>Mycena</taxon>
    </lineage>
</organism>
<dbReference type="AlphaFoldDB" id="A0AAD7DHZ6"/>
<evidence type="ECO:0000313" key="2">
    <source>
        <dbReference type="EMBL" id="KAJ7691862.1"/>
    </source>
</evidence>
<dbReference type="EMBL" id="JARKIB010000791">
    <property type="protein sequence ID" value="KAJ7691862.1"/>
    <property type="molecule type" value="Genomic_DNA"/>
</dbReference>
<protein>
    <submittedName>
        <fullName evidence="2">Uncharacterized protein</fullName>
    </submittedName>
</protein>
<comment type="caution">
    <text evidence="2">The sequence shown here is derived from an EMBL/GenBank/DDBJ whole genome shotgun (WGS) entry which is preliminary data.</text>
</comment>
<accession>A0AAD7DHZ6</accession>
<sequence>MLWSRHLQKSAVHQLLGHILTYSSRREAGTFLFAAAICAESDDQQDTEPKDSEPYLDTSDLNATVATTDTEAAGPTPPPPPKNKKRNWRPYATPIVIADLEAHHCRKGIREAVVISAGHVASPAAYLKHAVGAMSLPTTLDPDTLSSGGCIESGRPLVDANGRIFAVLADRPNAPAYAPAIARAFDRLAMSTTTS</sequence>
<proteinExistence type="predicted"/>
<keyword evidence="3" id="KW-1185">Reference proteome</keyword>
<dbReference type="Proteomes" id="UP001215598">
    <property type="component" value="Unassembled WGS sequence"/>
</dbReference>
<gene>
    <name evidence="2" type="ORF">B0H16DRAFT_1486628</name>
</gene>